<gene>
    <name evidence="2" type="ORF">QWZ14_26790</name>
</gene>
<proteinExistence type="predicted"/>
<dbReference type="PANTHER" id="PTHR36154">
    <property type="entry name" value="DNA-BINDING TRANSCRIPTIONAL ACTIVATOR ALPA"/>
    <property type="match status" value="1"/>
</dbReference>
<feature type="region of interest" description="Disordered" evidence="1">
    <location>
        <begin position="36"/>
        <end position="67"/>
    </location>
</feature>
<dbReference type="Pfam" id="PF05930">
    <property type="entry name" value="Phage_AlpA"/>
    <property type="match status" value="1"/>
</dbReference>
<dbReference type="Gene3D" id="1.10.238.160">
    <property type="match status" value="1"/>
</dbReference>
<accession>A0ABT8AEN3</accession>
<evidence type="ECO:0000256" key="1">
    <source>
        <dbReference type="SAM" id="MobiDB-lite"/>
    </source>
</evidence>
<reference evidence="3" key="1">
    <citation type="journal article" date="2019" name="Int. J. Syst. Evol. Microbiol.">
        <title>The Global Catalogue of Microorganisms (GCM) 10K type strain sequencing project: providing services to taxonomists for standard genome sequencing and annotation.</title>
        <authorList>
            <consortium name="The Broad Institute Genomics Platform"/>
            <consortium name="The Broad Institute Genome Sequencing Center for Infectious Disease"/>
            <person name="Wu L."/>
            <person name="Ma J."/>
        </authorList>
    </citation>
    <scope>NUCLEOTIDE SEQUENCE [LARGE SCALE GENOMIC DNA]</scope>
    <source>
        <strain evidence="3">CECT 7131</strain>
    </source>
</reference>
<dbReference type="InterPro" id="IPR052931">
    <property type="entry name" value="Prophage_regulatory_activator"/>
</dbReference>
<feature type="compositionally biased region" description="Basic and acidic residues" evidence="1">
    <location>
        <begin position="54"/>
        <end position="63"/>
    </location>
</feature>
<name>A0ABT8AEN3_9PROT</name>
<dbReference type="RefSeq" id="WP_290320094.1">
    <property type="nucleotide sequence ID" value="NZ_JAUFPN010000200.1"/>
</dbReference>
<dbReference type="PANTHER" id="PTHR36154:SF1">
    <property type="entry name" value="DNA-BINDING TRANSCRIPTIONAL ACTIVATOR ALPA"/>
    <property type="match status" value="1"/>
</dbReference>
<dbReference type="Proteomes" id="UP001529369">
    <property type="component" value="Unassembled WGS sequence"/>
</dbReference>
<protein>
    <submittedName>
        <fullName evidence="2">AlpA family transcriptional regulator</fullName>
    </submittedName>
</protein>
<evidence type="ECO:0000313" key="3">
    <source>
        <dbReference type="Proteomes" id="UP001529369"/>
    </source>
</evidence>
<keyword evidence="3" id="KW-1185">Reference proteome</keyword>
<dbReference type="EMBL" id="JAUFPN010000200">
    <property type="protein sequence ID" value="MDN3568003.1"/>
    <property type="molecule type" value="Genomic_DNA"/>
</dbReference>
<evidence type="ECO:0000313" key="2">
    <source>
        <dbReference type="EMBL" id="MDN3568003.1"/>
    </source>
</evidence>
<dbReference type="InterPro" id="IPR010260">
    <property type="entry name" value="AlpA"/>
</dbReference>
<sequence>MLLTSTHVQENLPVSRKAQLTFSSNALAIQANPLRVSTRAPSRPNHEGASGADRILRQPEVARRTGLSRSSIYQRVKECHFPVPIALGERAVGWLESEIDGWITERIIASRPPS</sequence>
<comment type="caution">
    <text evidence="2">The sequence shown here is derived from an EMBL/GenBank/DDBJ whole genome shotgun (WGS) entry which is preliminary data.</text>
</comment>
<organism evidence="2 3">
    <name type="scientific">Paeniroseomonas aquatica</name>
    <dbReference type="NCBI Taxonomy" id="373043"/>
    <lineage>
        <taxon>Bacteria</taxon>
        <taxon>Pseudomonadati</taxon>
        <taxon>Pseudomonadota</taxon>
        <taxon>Alphaproteobacteria</taxon>
        <taxon>Acetobacterales</taxon>
        <taxon>Acetobacteraceae</taxon>
        <taxon>Paeniroseomonas</taxon>
    </lineage>
</organism>